<protein>
    <submittedName>
        <fullName evidence="3">Glycerol acyltransferase</fullName>
    </submittedName>
</protein>
<accession>A0ABD4T8H1</accession>
<evidence type="ECO:0000313" key="4">
    <source>
        <dbReference type="Proteomes" id="UP000031561"/>
    </source>
</evidence>
<name>A0ABD4T8H1_9CYAN</name>
<evidence type="ECO:0000313" key="3">
    <source>
        <dbReference type="EMBL" id="MCM1984881.1"/>
    </source>
</evidence>
<evidence type="ECO:0000256" key="2">
    <source>
        <dbReference type="ARBA" id="ARBA00023315"/>
    </source>
</evidence>
<dbReference type="InterPro" id="IPR007130">
    <property type="entry name" value="DAGAT"/>
</dbReference>
<proteinExistence type="predicted"/>
<keyword evidence="2 3" id="KW-0012">Acyltransferase</keyword>
<keyword evidence="4" id="KW-1185">Reference proteome</keyword>
<organism evidence="3 4">
    <name type="scientific">Lyngbya confervoides BDU141951</name>
    <dbReference type="NCBI Taxonomy" id="1574623"/>
    <lineage>
        <taxon>Bacteria</taxon>
        <taxon>Bacillati</taxon>
        <taxon>Cyanobacteriota</taxon>
        <taxon>Cyanophyceae</taxon>
        <taxon>Oscillatoriophycideae</taxon>
        <taxon>Oscillatoriales</taxon>
        <taxon>Microcoleaceae</taxon>
        <taxon>Lyngbya</taxon>
    </lineage>
</organism>
<keyword evidence="1" id="KW-0808">Transferase</keyword>
<gene>
    <name evidence="3" type="ORF">QQ91_0018830</name>
</gene>
<dbReference type="AlphaFoldDB" id="A0ABD4T8H1"/>
<evidence type="ECO:0000256" key="1">
    <source>
        <dbReference type="ARBA" id="ARBA00022679"/>
    </source>
</evidence>
<dbReference type="EMBL" id="JTHE03000106">
    <property type="protein sequence ID" value="MCM1984881.1"/>
    <property type="molecule type" value="Genomic_DNA"/>
</dbReference>
<dbReference type="Proteomes" id="UP000031561">
    <property type="component" value="Unassembled WGS sequence"/>
</dbReference>
<comment type="caution">
    <text evidence="3">The sequence shown here is derived from an EMBL/GenBank/DDBJ whole genome shotgun (WGS) entry which is preliminary data.</text>
</comment>
<dbReference type="Pfam" id="PF03982">
    <property type="entry name" value="DAGAT"/>
    <property type="match status" value="1"/>
</dbReference>
<dbReference type="RefSeq" id="WP_236095965.1">
    <property type="nucleotide sequence ID" value="NZ_JTHE03000106.1"/>
</dbReference>
<sequence>MMVQQAGPCPCLHFSRDIPQGLFSLMIQSALSLPWSSLQSSLKRPRQLFQSAIHCPEDRWDGTRLSDRDPTVIEGFLPLWQWFHDHYFQVTMEGWDYLPQPPYLVVGSHNGGLAAPDMFLFMLGWFRRCGPESLAYGLMNPKMWVAYPPLARLAAQAGALRATPRLAIAALQAQAAVLVYPGGARDVFRPYRLRHQIYLNGNTAFIKLALRERVPIVPLISWGAHATLRVIADLYPQLQKLHQRGMPWLLGIDPEVWPLYVGWPFGLGFGPVPNIPFPGPIHIRIGAPLMFERQGPAAARDEDYVYRCYDQVHQHMQAELNDLVQIHRTPQRSARS</sequence>
<dbReference type="GO" id="GO:0016746">
    <property type="term" value="F:acyltransferase activity"/>
    <property type="evidence" value="ECO:0007669"/>
    <property type="project" value="UniProtKB-KW"/>
</dbReference>
<dbReference type="SUPFAM" id="SSF69593">
    <property type="entry name" value="Glycerol-3-phosphate (1)-acyltransferase"/>
    <property type="match status" value="1"/>
</dbReference>
<dbReference type="PANTHER" id="PTHR22753">
    <property type="entry name" value="TRANSMEMBRANE PROTEIN 68"/>
    <property type="match status" value="1"/>
</dbReference>
<dbReference type="PANTHER" id="PTHR22753:SF14">
    <property type="entry name" value="MONOACYLGLYCEROL_DIACYLGLYCEROL O-ACYLTRANSFERASE"/>
    <property type="match status" value="1"/>
</dbReference>
<reference evidence="3 4" key="1">
    <citation type="journal article" date="2015" name="Genome Announc.">
        <title>Draft Genome Sequence of Filamentous Marine Cyanobacterium Lyngbya confervoides Strain BDU141951.</title>
        <authorList>
            <person name="Chandrababunaidu M.M."/>
            <person name="Sen D."/>
            <person name="Tripathy S."/>
        </authorList>
    </citation>
    <scope>NUCLEOTIDE SEQUENCE [LARGE SCALE GENOMIC DNA]</scope>
    <source>
        <strain evidence="3 4">BDU141951</strain>
    </source>
</reference>